<dbReference type="Proteomes" id="UP000546200">
    <property type="component" value="Unassembled WGS sequence"/>
</dbReference>
<reference evidence="1 2" key="1">
    <citation type="submission" date="2020-08" db="EMBL/GenBank/DDBJ databases">
        <title>Genomic Encyclopedia of Type Strains, Phase IV (KMG-IV): sequencing the most valuable type-strain genomes for metagenomic binning, comparative biology and taxonomic classification.</title>
        <authorList>
            <person name="Goeker M."/>
        </authorList>
    </citation>
    <scope>NUCLEOTIDE SEQUENCE [LARGE SCALE GENOMIC DNA]</scope>
    <source>
        <strain evidence="1 2">DSM 100044</strain>
    </source>
</reference>
<evidence type="ECO:0000313" key="2">
    <source>
        <dbReference type="Proteomes" id="UP000546200"/>
    </source>
</evidence>
<sequence length="30" mass="3741">MKEWKLVWKLQEIEGVNPDWEDLYDRLPLP</sequence>
<dbReference type="EMBL" id="JACIJK010000009">
    <property type="protein sequence ID" value="MBB5716097.1"/>
    <property type="molecule type" value="Genomic_DNA"/>
</dbReference>
<keyword evidence="1" id="KW-0378">Hydrolase</keyword>
<name>A0A7W9BF87_9SPHN</name>
<dbReference type="GO" id="GO:0004519">
    <property type="term" value="F:endonuclease activity"/>
    <property type="evidence" value="ECO:0007669"/>
    <property type="project" value="UniProtKB-KW"/>
</dbReference>
<gene>
    <name evidence="1" type="ORF">FHS94_002957</name>
</gene>
<organism evidence="1 2">
    <name type="scientific">Sphingomonas aerophila</name>
    <dbReference type="NCBI Taxonomy" id="1344948"/>
    <lineage>
        <taxon>Bacteria</taxon>
        <taxon>Pseudomonadati</taxon>
        <taxon>Pseudomonadota</taxon>
        <taxon>Alphaproteobacteria</taxon>
        <taxon>Sphingomonadales</taxon>
        <taxon>Sphingomonadaceae</taxon>
        <taxon>Sphingomonas</taxon>
    </lineage>
</organism>
<dbReference type="AlphaFoldDB" id="A0A7W9BF87"/>
<comment type="caution">
    <text evidence="1">The sequence shown here is derived from an EMBL/GenBank/DDBJ whole genome shotgun (WGS) entry which is preliminary data.</text>
</comment>
<keyword evidence="1" id="KW-0255">Endonuclease</keyword>
<keyword evidence="1" id="KW-0540">Nuclease</keyword>
<keyword evidence="2" id="KW-1185">Reference proteome</keyword>
<protein>
    <submittedName>
        <fullName evidence="1">Putative GIY-YIG superfamily endonuclease</fullName>
    </submittedName>
</protein>
<evidence type="ECO:0000313" key="1">
    <source>
        <dbReference type="EMBL" id="MBB5716097.1"/>
    </source>
</evidence>
<proteinExistence type="predicted"/>
<accession>A0A7W9BF87</accession>